<evidence type="ECO:0000256" key="1">
    <source>
        <dbReference type="ARBA" id="ARBA00023015"/>
    </source>
</evidence>
<dbReference type="SUPFAM" id="SSF48008">
    <property type="entry name" value="GntR ligand-binding domain-like"/>
    <property type="match status" value="1"/>
</dbReference>
<dbReference type="Proteomes" id="UP000183982">
    <property type="component" value="Unassembled WGS sequence"/>
</dbReference>
<dbReference type="InterPro" id="IPR011711">
    <property type="entry name" value="GntR_C"/>
</dbReference>
<dbReference type="PANTHER" id="PTHR43537">
    <property type="entry name" value="TRANSCRIPTIONAL REGULATOR, GNTR FAMILY"/>
    <property type="match status" value="1"/>
</dbReference>
<feature type="domain" description="HTH gntR-type" evidence="4">
    <location>
        <begin position="1"/>
        <end position="67"/>
    </location>
</feature>
<evidence type="ECO:0000313" key="6">
    <source>
        <dbReference type="Proteomes" id="UP000183982"/>
    </source>
</evidence>
<dbReference type="PANTHER" id="PTHR43537:SF5">
    <property type="entry name" value="UXU OPERON TRANSCRIPTIONAL REGULATOR"/>
    <property type="match status" value="1"/>
</dbReference>
<dbReference type="Pfam" id="PF07729">
    <property type="entry name" value="FCD"/>
    <property type="match status" value="1"/>
</dbReference>
<dbReference type="Gene3D" id="1.20.120.530">
    <property type="entry name" value="GntR ligand-binding domain-like"/>
    <property type="match status" value="1"/>
</dbReference>
<evidence type="ECO:0000256" key="3">
    <source>
        <dbReference type="ARBA" id="ARBA00023163"/>
    </source>
</evidence>
<dbReference type="AlphaFoldDB" id="A0A1M6T9L9"/>
<dbReference type="Gene3D" id="1.10.10.10">
    <property type="entry name" value="Winged helix-like DNA-binding domain superfamily/Winged helix DNA-binding domain"/>
    <property type="match status" value="1"/>
</dbReference>
<dbReference type="PRINTS" id="PR00035">
    <property type="entry name" value="HTHGNTR"/>
</dbReference>
<dbReference type="SMART" id="SM00345">
    <property type="entry name" value="HTH_GNTR"/>
    <property type="match status" value="1"/>
</dbReference>
<protein>
    <submittedName>
        <fullName evidence="5">Transcriptional regulator, GntR family</fullName>
    </submittedName>
</protein>
<dbReference type="EMBL" id="FQZQ01000037">
    <property type="protein sequence ID" value="SHK53680.1"/>
    <property type="molecule type" value="Genomic_DNA"/>
</dbReference>
<dbReference type="InterPro" id="IPR036390">
    <property type="entry name" value="WH_DNA-bd_sf"/>
</dbReference>
<evidence type="ECO:0000259" key="4">
    <source>
        <dbReference type="PROSITE" id="PS50949"/>
    </source>
</evidence>
<dbReference type="InterPro" id="IPR008920">
    <property type="entry name" value="TF_FadR/GntR_C"/>
</dbReference>
<dbReference type="GO" id="GO:0003700">
    <property type="term" value="F:DNA-binding transcription factor activity"/>
    <property type="evidence" value="ECO:0007669"/>
    <property type="project" value="InterPro"/>
</dbReference>
<organism evidence="5 6">
    <name type="scientific">Shimia gijangensis</name>
    <dbReference type="NCBI Taxonomy" id="1470563"/>
    <lineage>
        <taxon>Bacteria</taxon>
        <taxon>Pseudomonadati</taxon>
        <taxon>Pseudomonadota</taxon>
        <taxon>Alphaproteobacteria</taxon>
        <taxon>Rhodobacterales</taxon>
        <taxon>Roseobacteraceae</taxon>
    </lineage>
</organism>
<dbReference type="InterPro" id="IPR000524">
    <property type="entry name" value="Tscrpt_reg_HTH_GntR"/>
</dbReference>
<dbReference type="Pfam" id="PF00392">
    <property type="entry name" value="GntR"/>
    <property type="match status" value="1"/>
</dbReference>
<evidence type="ECO:0000313" key="5">
    <source>
        <dbReference type="EMBL" id="SHK53680.1"/>
    </source>
</evidence>
<keyword evidence="6" id="KW-1185">Reference proteome</keyword>
<sequence length="220" mass="25604">MTKNDIYLEMRRRICLLDYQPGTRLNERELAMEFGISRTPMRDVLQKLEHNGLISSQHGHGTIVTSVDLKSMRDIYIVRMRLMDAMGDSTPAPRNPAVLDEMRDLEARCDAMLHNHDKREFARVLLRLHKILHGLTTNAVLEVINDTLFYQSARFWFLLLDRVDMRVQVEDLKDEIRMLRRSLEIGDVKLTASIHKTYLRVVVSRLDAIQEEGGVLFEAE</sequence>
<dbReference type="OrthoDB" id="7618373at2"/>
<gene>
    <name evidence="5" type="ORF">SAMN05444000_1374</name>
</gene>
<keyword evidence="3" id="KW-0804">Transcription</keyword>
<dbReference type="SUPFAM" id="SSF46785">
    <property type="entry name" value="Winged helix' DNA-binding domain"/>
    <property type="match status" value="1"/>
</dbReference>
<dbReference type="RefSeq" id="WP_073256908.1">
    <property type="nucleotide sequence ID" value="NZ_FQZQ01000037.1"/>
</dbReference>
<name>A0A1M6T9L9_9RHOB</name>
<dbReference type="CDD" id="cd07377">
    <property type="entry name" value="WHTH_GntR"/>
    <property type="match status" value="1"/>
</dbReference>
<keyword evidence="2" id="KW-0238">DNA-binding</keyword>
<dbReference type="InterPro" id="IPR036388">
    <property type="entry name" value="WH-like_DNA-bd_sf"/>
</dbReference>
<dbReference type="PROSITE" id="PS50949">
    <property type="entry name" value="HTH_GNTR"/>
    <property type="match status" value="1"/>
</dbReference>
<dbReference type="GO" id="GO:0003677">
    <property type="term" value="F:DNA binding"/>
    <property type="evidence" value="ECO:0007669"/>
    <property type="project" value="UniProtKB-KW"/>
</dbReference>
<reference evidence="6" key="1">
    <citation type="submission" date="2016-11" db="EMBL/GenBank/DDBJ databases">
        <authorList>
            <person name="Varghese N."/>
            <person name="Submissions S."/>
        </authorList>
    </citation>
    <scope>NUCLEOTIDE SEQUENCE [LARGE SCALE GENOMIC DNA]</scope>
    <source>
        <strain evidence="6">DSM 100564</strain>
    </source>
</reference>
<accession>A0A1M6T9L9</accession>
<evidence type="ECO:0000256" key="2">
    <source>
        <dbReference type="ARBA" id="ARBA00023125"/>
    </source>
</evidence>
<dbReference type="STRING" id="1470563.SAMN05444000_1374"/>
<keyword evidence="1" id="KW-0805">Transcription regulation</keyword>
<proteinExistence type="predicted"/>